<dbReference type="AlphaFoldDB" id="A0A9Q3IV49"/>
<feature type="region of interest" description="Disordered" evidence="1">
    <location>
        <begin position="1"/>
        <end position="28"/>
    </location>
</feature>
<dbReference type="Proteomes" id="UP000765509">
    <property type="component" value="Unassembled WGS sequence"/>
</dbReference>
<feature type="compositionally biased region" description="Basic and acidic residues" evidence="1">
    <location>
        <begin position="12"/>
        <end position="21"/>
    </location>
</feature>
<evidence type="ECO:0000313" key="2">
    <source>
        <dbReference type="EMBL" id="MBW0550517.1"/>
    </source>
</evidence>
<keyword evidence="3" id="KW-1185">Reference proteome</keyword>
<evidence type="ECO:0000313" key="3">
    <source>
        <dbReference type="Proteomes" id="UP000765509"/>
    </source>
</evidence>
<accession>A0A9Q3IV49</accession>
<name>A0A9Q3IV49_9BASI</name>
<sequence length="215" mass="23469">MMKVFPSGNGPRDPKQADGNDSRQLSLSPHALICPPPLLGHHPMVTSLLYQSKLIIRLMKDGYGKRTFELGLIVTHEIQMPKTKPTKSPPTRLTHSMYASRENPMATHSRSEDLFWEPSQHNEPPIPGLSPSSKPPEDVLTSPPATPRSIIIIDDTPVGSPTPPPSTPTPDLPPIATENPTASSPPVPSSSHSYDDTCQEFNDLRPTLMIPQAIN</sequence>
<proteinExistence type="predicted"/>
<comment type="caution">
    <text evidence="2">The sequence shown here is derived from an EMBL/GenBank/DDBJ whole genome shotgun (WGS) entry which is preliminary data.</text>
</comment>
<evidence type="ECO:0000256" key="1">
    <source>
        <dbReference type="SAM" id="MobiDB-lite"/>
    </source>
</evidence>
<feature type="compositionally biased region" description="Pro residues" evidence="1">
    <location>
        <begin position="160"/>
        <end position="173"/>
    </location>
</feature>
<protein>
    <submittedName>
        <fullName evidence="2">Uncharacterized protein</fullName>
    </submittedName>
</protein>
<organism evidence="2 3">
    <name type="scientific">Austropuccinia psidii MF-1</name>
    <dbReference type="NCBI Taxonomy" id="1389203"/>
    <lineage>
        <taxon>Eukaryota</taxon>
        <taxon>Fungi</taxon>
        <taxon>Dikarya</taxon>
        <taxon>Basidiomycota</taxon>
        <taxon>Pucciniomycotina</taxon>
        <taxon>Pucciniomycetes</taxon>
        <taxon>Pucciniales</taxon>
        <taxon>Sphaerophragmiaceae</taxon>
        <taxon>Austropuccinia</taxon>
    </lineage>
</organism>
<feature type="region of interest" description="Disordered" evidence="1">
    <location>
        <begin position="116"/>
        <end position="200"/>
    </location>
</feature>
<gene>
    <name evidence="2" type="ORF">O181_090232</name>
</gene>
<dbReference type="EMBL" id="AVOT02056100">
    <property type="protein sequence ID" value="MBW0550517.1"/>
    <property type="molecule type" value="Genomic_DNA"/>
</dbReference>
<reference evidence="2" key="1">
    <citation type="submission" date="2021-03" db="EMBL/GenBank/DDBJ databases">
        <title>Draft genome sequence of rust myrtle Austropuccinia psidii MF-1, a brazilian biotype.</title>
        <authorList>
            <person name="Quecine M.C."/>
            <person name="Pachon D.M.R."/>
            <person name="Bonatelli M.L."/>
            <person name="Correr F.H."/>
            <person name="Franceschini L.M."/>
            <person name="Leite T.F."/>
            <person name="Margarido G.R.A."/>
            <person name="Almeida C.A."/>
            <person name="Ferrarezi J.A."/>
            <person name="Labate C.A."/>
        </authorList>
    </citation>
    <scope>NUCLEOTIDE SEQUENCE</scope>
    <source>
        <strain evidence="2">MF-1</strain>
    </source>
</reference>